<evidence type="ECO:0000313" key="5">
    <source>
        <dbReference type="Proteomes" id="UP001352852"/>
    </source>
</evidence>
<protein>
    <recommendedName>
        <fullName evidence="6">Nebulin</fullName>
    </recommendedName>
</protein>
<keyword evidence="5" id="KW-1185">Reference proteome</keyword>
<dbReference type="EMBL" id="JAHUTJ010016715">
    <property type="protein sequence ID" value="MED6270081.1"/>
    <property type="molecule type" value="Genomic_DNA"/>
</dbReference>
<gene>
    <name evidence="4" type="ORF">CHARACLAT_006269</name>
</gene>
<dbReference type="SMART" id="SM00227">
    <property type="entry name" value="NEBU"/>
    <property type="match status" value="20"/>
</dbReference>
<feature type="compositionally biased region" description="Acidic residues" evidence="3">
    <location>
        <begin position="1"/>
        <end position="20"/>
    </location>
</feature>
<reference evidence="4 5" key="1">
    <citation type="submission" date="2021-06" db="EMBL/GenBank/DDBJ databases">
        <authorList>
            <person name="Palmer J.M."/>
        </authorList>
    </citation>
    <scope>NUCLEOTIDE SEQUENCE [LARGE SCALE GENOMIC DNA]</scope>
    <source>
        <strain evidence="4 5">CL_MEX2019</strain>
        <tissue evidence="4">Muscle</tissue>
    </source>
</reference>
<accession>A0ABU7D4L1</accession>
<evidence type="ECO:0000256" key="1">
    <source>
        <dbReference type="ARBA" id="ARBA00022737"/>
    </source>
</evidence>
<keyword evidence="2" id="KW-0009">Actin-binding</keyword>
<dbReference type="PANTHER" id="PTHR11039:SF39">
    <property type="entry name" value="NEBULIN-RELATED-ANCHORING PROTEIN"/>
    <property type="match status" value="1"/>
</dbReference>
<evidence type="ECO:0000313" key="4">
    <source>
        <dbReference type="EMBL" id="MED6270081.1"/>
    </source>
</evidence>
<keyword evidence="1" id="KW-0677">Repeat</keyword>
<feature type="region of interest" description="Disordered" evidence="3">
    <location>
        <begin position="1"/>
        <end position="25"/>
    </location>
</feature>
<sequence>MADTGDDYDEFGEEEDEEFMEQSGLATRKVRRKAKVDTSKFMTPYLAHSQKMLELFSHNKYRQAYDLSRGAPPAFITDTPESIRIRKAQEQLSEVKYRMEGNKARTTSLYGGDAREVIHVKHVSELISKVLYRQKWDETKDRYLLPPDAPELVLAVKNAANYSKKLYTEAWDEEKTLYYPYSDSPELRRVAKAQEVLSDVKYKKGHDERKAKYTSLPDPPEMELAKRVAHQRSDLKYKEDYNKNVRGQWCETPYFDIAIARMAMDNLSDRKYTQHYENIKDQIYFMQTDTPVYDACKKARIAASEVQYKKEYEKNKAQCDYNTLPATENPLLRQLRYAGTILSDKVYKASYEKSRGFSINYCDTPKFQMDSVLKKFSDVRYKEKYDNEVKGHYVGSYEDLYMVHCQKVEEMKSEHLYKADYEDIKTRCFFPQTITPEYEAGKKLLGCSDKVYRQHPDKVKFTQVVDSPVLVQASINAKQLSDLNYKAKFEQTKFKCNLPPDYPFFVQSRVNAFNLSDSCYKYDWEKSKAKKFEIKGDAIPILAARAHTNIVSDVKYKKEYEKNRGQMIGALSINDDPKILHSVHVAKIQSDREYKKNYEKIKTKYHTPLDMISVTMAKKSQAIASMAGYRKINPNYFLPHDSVLLDLAKKANSIQSDNEYKAEYNSYVKGSPWVPYGSMDVEKAKKAAEILNERKYRQHPDTIPFTSIDDHPIMLQAKVNQLQRSDLFYKRGLEEIHQKYSLPPDTPEFLQAKCNAYNISK</sequence>
<dbReference type="InterPro" id="IPR013998">
    <property type="entry name" value="Nebulin-like"/>
</dbReference>
<evidence type="ECO:0000256" key="3">
    <source>
        <dbReference type="SAM" id="MobiDB-lite"/>
    </source>
</evidence>
<dbReference type="Proteomes" id="UP001352852">
    <property type="component" value="Unassembled WGS sequence"/>
</dbReference>
<feature type="non-terminal residue" evidence="4">
    <location>
        <position position="761"/>
    </location>
</feature>
<dbReference type="PROSITE" id="PS51216">
    <property type="entry name" value="NEBULIN"/>
    <property type="match status" value="14"/>
</dbReference>
<dbReference type="Pfam" id="PF00880">
    <property type="entry name" value="Nebulin"/>
    <property type="match status" value="10"/>
</dbReference>
<proteinExistence type="predicted"/>
<name>A0ABU7D4L1_9TELE</name>
<comment type="caution">
    <text evidence="4">The sequence shown here is derived from an EMBL/GenBank/DDBJ whole genome shotgun (WGS) entry which is preliminary data.</text>
</comment>
<evidence type="ECO:0000256" key="2">
    <source>
        <dbReference type="ARBA" id="ARBA00023203"/>
    </source>
</evidence>
<dbReference type="PRINTS" id="PR00510">
    <property type="entry name" value="NEBULIN"/>
</dbReference>
<dbReference type="PANTHER" id="PTHR11039">
    <property type="entry name" value="NEBULIN"/>
    <property type="match status" value="1"/>
</dbReference>
<evidence type="ECO:0008006" key="6">
    <source>
        <dbReference type="Google" id="ProtNLM"/>
    </source>
</evidence>
<dbReference type="InterPro" id="IPR000900">
    <property type="entry name" value="Nebulin_repeat"/>
</dbReference>
<dbReference type="InterPro" id="IPR055297">
    <property type="entry name" value="NEBU/NEBL"/>
</dbReference>
<organism evidence="4 5">
    <name type="scientific">Characodon lateralis</name>
    <dbReference type="NCBI Taxonomy" id="208331"/>
    <lineage>
        <taxon>Eukaryota</taxon>
        <taxon>Metazoa</taxon>
        <taxon>Chordata</taxon>
        <taxon>Craniata</taxon>
        <taxon>Vertebrata</taxon>
        <taxon>Euteleostomi</taxon>
        <taxon>Actinopterygii</taxon>
        <taxon>Neopterygii</taxon>
        <taxon>Teleostei</taxon>
        <taxon>Neoteleostei</taxon>
        <taxon>Acanthomorphata</taxon>
        <taxon>Ovalentaria</taxon>
        <taxon>Atherinomorphae</taxon>
        <taxon>Cyprinodontiformes</taxon>
        <taxon>Goodeidae</taxon>
        <taxon>Characodon</taxon>
    </lineage>
</organism>